<dbReference type="EMBL" id="BPQB01000006">
    <property type="protein sequence ID" value="GJE87380.1"/>
    <property type="molecule type" value="Genomic_DNA"/>
</dbReference>
<reference evidence="2 3" key="1">
    <citation type="submission" date="2021-08" db="EMBL/GenBank/DDBJ databases">
        <title>Draft Genome Sequence of Phanerochaete sordida strain YK-624.</title>
        <authorList>
            <person name="Mori T."/>
            <person name="Dohra H."/>
            <person name="Suzuki T."/>
            <person name="Kawagishi H."/>
            <person name="Hirai H."/>
        </authorList>
    </citation>
    <scope>NUCLEOTIDE SEQUENCE [LARGE SCALE GENOMIC DNA]</scope>
    <source>
        <strain evidence="2 3">YK-624</strain>
    </source>
</reference>
<accession>A0A9P3G3U9</accession>
<name>A0A9P3G3U9_9APHY</name>
<gene>
    <name evidence="2" type="ORF">PsYK624_034630</name>
</gene>
<protein>
    <submittedName>
        <fullName evidence="2">F-box protein</fullName>
    </submittedName>
</protein>
<comment type="caution">
    <text evidence="2">The sequence shown here is derived from an EMBL/GenBank/DDBJ whole genome shotgun (WGS) entry which is preliminary data.</text>
</comment>
<dbReference type="Gene3D" id="1.20.1280.50">
    <property type="match status" value="1"/>
</dbReference>
<dbReference type="Pfam" id="PF12937">
    <property type="entry name" value="F-box-like"/>
    <property type="match status" value="1"/>
</dbReference>
<proteinExistence type="predicted"/>
<keyword evidence="3" id="KW-1185">Reference proteome</keyword>
<evidence type="ECO:0000313" key="3">
    <source>
        <dbReference type="Proteomes" id="UP000703269"/>
    </source>
</evidence>
<dbReference type="InterPro" id="IPR001810">
    <property type="entry name" value="F-box_dom"/>
</dbReference>
<dbReference type="SUPFAM" id="SSF52047">
    <property type="entry name" value="RNI-like"/>
    <property type="match status" value="1"/>
</dbReference>
<feature type="domain" description="F-box" evidence="1">
    <location>
        <begin position="39"/>
        <end position="100"/>
    </location>
</feature>
<dbReference type="Proteomes" id="UP000703269">
    <property type="component" value="Unassembled WGS sequence"/>
</dbReference>
<dbReference type="OrthoDB" id="2751943at2759"/>
<evidence type="ECO:0000313" key="2">
    <source>
        <dbReference type="EMBL" id="GJE87380.1"/>
    </source>
</evidence>
<dbReference type="AlphaFoldDB" id="A0A9P3G3U9"/>
<evidence type="ECO:0000259" key="1">
    <source>
        <dbReference type="Pfam" id="PF12937"/>
    </source>
</evidence>
<organism evidence="2 3">
    <name type="scientific">Phanerochaete sordida</name>
    <dbReference type="NCBI Taxonomy" id="48140"/>
    <lineage>
        <taxon>Eukaryota</taxon>
        <taxon>Fungi</taxon>
        <taxon>Dikarya</taxon>
        <taxon>Basidiomycota</taxon>
        <taxon>Agaricomycotina</taxon>
        <taxon>Agaricomycetes</taxon>
        <taxon>Polyporales</taxon>
        <taxon>Phanerochaetaceae</taxon>
        <taxon>Phanerochaete</taxon>
    </lineage>
</organism>
<sequence length="602" mass="65534">METGVRHGVDATPRATSEVTATAIEVFTTRNNDDLVPLSLPDELILEIFSHHVTSFHYANSSWKAHRAWSWNAYGWLAIAHVCRRWRDIVLSAPALWTTIKATSPACVGAFFDRSGQMPMSVVGALNFELGTAHPLPHSWIVIFENAHRIGELHLEYDAMTADQFRSAWIPTFPQLKFLALTVTTGRGLSHDNFPPVLLHVHKSSHLETLETSFLTFSVASQLFAPNLRDLTLSNFGWPTDIDASARWVMLLDALKGLPKLEKLSLLDGPPDVPWDLVAPNASEPPKVTSAPAPLLNLQQLVVRSCSRFGGAIVGTLLENIEVRASPALRQLYMIGPPDRAQGAGVAASSLALFGAALGRKFAAAAAAKPPVLIRSLSLEAKDARRHGAPRVSIGARSAAGVADALSVLSPPRSISTPSPAPESNILEVSLSDASAESIFQHVFTQLPLDAVHSVTIDELSHGAYGSEPYVPTDTVWRETFAHAKDVQHLTISGRSADHLPTALHPQTGHDGQSLFPKLQGLKLRSVAFLTVSLADGMEADEDGEEFWVRGRWYEQFVVALKARSQMGMKLQTLSITGTEAITEAEVLELRAYAEEVNWEAR</sequence>